<organism evidence="2 3">
    <name type="scientific">Nocardia pulmonis</name>
    <dbReference type="NCBI Taxonomy" id="2951408"/>
    <lineage>
        <taxon>Bacteria</taxon>
        <taxon>Bacillati</taxon>
        <taxon>Actinomycetota</taxon>
        <taxon>Actinomycetes</taxon>
        <taxon>Mycobacteriales</taxon>
        <taxon>Nocardiaceae</taxon>
        <taxon>Nocardia</taxon>
    </lineage>
</organism>
<evidence type="ECO:0000313" key="3">
    <source>
        <dbReference type="Proteomes" id="UP001139157"/>
    </source>
</evidence>
<dbReference type="GO" id="GO:0016853">
    <property type="term" value="F:isomerase activity"/>
    <property type="evidence" value="ECO:0007669"/>
    <property type="project" value="TreeGrafter"/>
</dbReference>
<dbReference type="Gene3D" id="3.10.310.10">
    <property type="entry name" value="Diaminopimelate Epimerase, Chain A, domain 1"/>
    <property type="match status" value="2"/>
</dbReference>
<dbReference type="GO" id="GO:0005737">
    <property type="term" value="C:cytoplasm"/>
    <property type="evidence" value="ECO:0007669"/>
    <property type="project" value="TreeGrafter"/>
</dbReference>
<dbReference type="PANTHER" id="PTHR13774:SF32">
    <property type="entry name" value="ANTISENSE-ENHANCING SEQUENCE 1"/>
    <property type="match status" value="1"/>
</dbReference>
<sequence>MGAAESDSTQIEVVRVFTDAAGRFGNPLGIARADEVVGADHQALAARAGYSETIVVDKPADGRTRMRIYTPTKELPFAGHPSVGAAWWLSSIGHPVKVIEVPAGPVEVEAQANGLTWIRARAEWTPNFTVAQFASLDDLLTLQPVDFPEGQHYVWAWIDEQRGSIRSRMFAPAMGIAEDEATGAAAVAITGLLRRGLIITQGRGSQIFTEWDSDGWVRLGGRVVPDYPVII</sequence>
<name>A0A9X2IVU9_9NOCA</name>
<dbReference type="Pfam" id="PF02567">
    <property type="entry name" value="PhzC-PhzF"/>
    <property type="match status" value="2"/>
</dbReference>
<reference evidence="2" key="1">
    <citation type="submission" date="2022-06" db="EMBL/GenBank/DDBJ databases">
        <title>Novel species in genus nocardia.</title>
        <authorList>
            <person name="Li F."/>
        </authorList>
    </citation>
    <scope>NUCLEOTIDE SEQUENCE</scope>
    <source>
        <strain evidence="2">CDC141</strain>
    </source>
</reference>
<dbReference type="EMBL" id="JAMRXG010000004">
    <property type="protein sequence ID" value="MCM6774262.1"/>
    <property type="molecule type" value="Genomic_DNA"/>
</dbReference>
<evidence type="ECO:0000256" key="1">
    <source>
        <dbReference type="PIRSR" id="PIRSR016184-1"/>
    </source>
</evidence>
<gene>
    <name evidence="2" type="ORF">NDR86_12335</name>
</gene>
<keyword evidence="3" id="KW-1185">Reference proteome</keyword>
<dbReference type="SUPFAM" id="SSF54506">
    <property type="entry name" value="Diaminopimelate epimerase-like"/>
    <property type="match status" value="1"/>
</dbReference>
<dbReference type="AlphaFoldDB" id="A0A9X2IVU9"/>
<dbReference type="InterPro" id="IPR003719">
    <property type="entry name" value="Phenazine_PhzF-like"/>
</dbReference>
<feature type="active site" evidence="1">
    <location>
        <position position="52"/>
    </location>
</feature>
<accession>A0A9X2IVU9</accession>
<evidence type="ECO:0000313" key="2">
    <source>
        <dbReference type="EMBL" id="MCM6774262.1"/>
    </source>
</evidence>
<dbReference type="RefSeq" id="WP_251911771.1">
    <property type="nucleotide sequence ID" value="NZ_JAMRXG010000004.1"/>
</dbReference>
<dbReference type="Proteomes" id="UP001139157">
    <property type="component" value="Unassembled WGS sequence"/>
</dbReference>
<proteinExistence type="predicted"/>
<comment type="caution">
    <text evidence="2">The sequence shown here is derived from an EMBL/GenBank/DDBJ whole genome shotgun (WGS) entry which is preliminary data.</text>
</comment>
<dbReference type="PANTHER" id="PTHR13774">
    <property type="entry name" value="PHENAZINE BIOSYNTHESIS PROTEIN"/>
    <property type="match status" value="1"/>
</dbReference>
<protein>
    <submittedName>
        <fullName evidence="2">PhzF family phenazine biosynthesis protein</fullName>
    </submittedName>
</protein>
<dbReference type="PIRSF" id="PIRSF016184">
    <property type="entry name" value="PhzC_PhzF"/>
    <property type="match status" value="1"/>
</dbReference>